<dbReference type="PANTHER" id="PTHR48222:SF4">
    <property type="entry name" value="PROTEINASE INHIBITOR, PROPEPTIDE"/>
    <property type="match status" value="1"/>
</dbReference>
<dbReference type="InterPro" id="IPR037045">
    <property type="entry name" value="S8pro/Inhibitor_I9_sf"/>
</dbReference>
<dbReference type="EMBL" id="JAYMYR010000003">
    <property type="protein sequence ID" value="KAK7372437.1"/>
    <property type="molecule type" value="Genomic_DNA"/>
</dbReference>
<dbReference type="Proteomes" id="UP001374584">
    <property type="component" value="Unassembled WGS sequence"/>
</dbReference>
<evidence type="ECO:0000313" key="3">
    <source>
        <dbReference type="EMBL" id="KAK7372437.1"/>
    </source>
</evidence>
<keyword evidence="4" id="KW-1185">Reference proteome</keyword>
<comment type="caution">
    <text evidence="3">The sequence shown here is derived from an EMBL/GenBank/DDBJ whole genome shotgun (WGS) entry which is preliminary data.</text>
</comment>
<feature type="transmembrane region" description="Helical" evidence="1">
    <location>
        <begin position="6"/>
        <end position="29"/>
    </location>
</feature>
<name>A0AAN9RIF3_PHACN</name>
<reference evidence="3 4" key="1">
    <citation type="submission" date="2024-01" db="EMBL/GenBank/DDBJ databases">
        <title>The genomes of 5 underutilized Papilionoideae crops provide insights into root nodulation and disease resistanc.</title>
        <authorList>
            <person name="Jiang F."/>
        </authorList>
    </citation>
    <scope>NUCLEOTIDE SEQUENCE [LARGE SCALE GENOMIC DNA]</scope>
    <source>
        <strain evidence="3">JINMINGXINNONG_FW02</strain>
        <tissue evidence="3">Leaves</tissue>
    </source>
</reference>
<sequence>MNYREYFQLLASMISLRLSLFFTLIFSLISNQTSSTKDRKANIHAFFRYNTYIVYMGDHPKGMDSTSLPSLHMTMAQKVLGSDFEPKAILHSYKKSFNGFVIKLTQEDAVRMTKMDSVVSVFPNKKNHPHTTRSWDFIGVSQQILRTSLESDIIVE</sequence>
<protein>
    <recommendedName>
        <fullName evidence="2">Inhibitor I9 domain-containing protein</fullName>
    </recommendedName>
</protein>
<organism evidence="3 4">
    <name type="scientific">Phaseolus coccineus</name>
    <name type="common">Scarlet runner bean</name>
    <name type="synonym">Phaseolus multiflorus</name>
    <dbReference type="NCBI Taxonomy" id="3886"/>
    <lineage>
        <taxon>Eukaryota</taxon>
        <taxon>Viridiplantae</taxon>
        <taxon>Streptophyta</taxon>
        <taxon>Embryophyta</taxon>
        <taxon>Tracheophyta</taxon>
        <taxon>Spermatophyta</taxon>
        <taxon>Magnoliopsida</taxon>
        <taxon>eudicotyledons</taxon>
        <taxon>Gunneridae</taxon>
        <taxon>Pentapetalae</taxon>
        <taxon>rosids</taxon>
        <taxon>fabids</taxon>
        <taxon>Fabales</taxon>
        <taxon>Fabaceae</taxon>
        <taxon>Papilionoideae</taxon>
        <taxon>50 kb inversion clade</taxon>
        <taxon>NPAAA clade</taxon>
        <taxon>indigoferoid/millettioid clade</taxon>
        <taxon>Phaseoleae</taxon>
        <taxon>Phaseolus</taxon>
    </lineage>
</organism>
<feature type="domain" description="Inhibitor I9" evidence="2">
    <location>
        <begin position="51"/>
        <end position="127"/>
    </location>
</feature>
<evidence type="ECO:0000259" key="2">
    <source>
        <dbReference type="Pfam" id="PF05922"/>
    </source>
</evidence>
<dbReference type="AlphaFoldDB" id="A0AAN9RIF3"/>
<gene>
    <name evidence="3" type="ORF">VNO80_05815</name>
</gene>
<dbReference type="PANTHER" id="PTHR48222">
    <property type="entry name" value="PROTEINASE INHIBITOR, PROPEPTIDE"/>
    <property type="match status" value="1"/>
</dbReference>
<keyword evidence="1" id="KW-0472">Membrane</keyword>
<evidence type="ECO:0000256" key="1">
    <source>
        <dbReference type="SAM" id="Phobius"/>
    </source>
</evidence>
<dbReference type="InterPro" id="IPR010259">
    <property type="entry name" value="S8pro/Inhibitor_I9"/>
</dbReference>
<evidence type="ECO:0000313" key="4">
    <source>
        <dbReference type="Proteomes" id="UP001374584"/>
    </source>
</evidence>
<accession>A0AAN9RIF3</accession>
<dbReference type="Pfam" id="PF05922">
    <property type="entry name" value="Inhibitor_I9"/>
    <property type="match status" value="1"/>
</dbReference>
<keyword evidence="1" id="KW-1133">Transmembrane helix</keyword>
<proteinExistence type="predicted"/>
<dbReference type="Gene3D" id="3.30.70.80">
    <property type="entry name" value="Peptidase S8 propeptide/proteinase inhibitor I9"/>
    <property type="match status" value="1"/>
</dbReference>
<keyword evidence="1" id="KW-0812">Transmembrane</keyword>